<dbReference type="GO" id="GO:0000139">
    <property type="term" value="C:Golgi membrane"/>
    <property type="evidence" value="ECO:0007669"/>
    <property type="project" value="UniProtKB-SubCell"/>
</dbReference>
<dbReference type="Gene3D" id="2.20.100.10">
    <property type="entry name" value="Thrombospondin type-1 (TSP1) repeat"/>
    <property type="match status" value="1"/>
</dbReference>
<evidence type="ECO:0000256" key="2">
    <source>
        <dbReference type="ARBA" id="ARBA00006339"/>
    </source>
</evidence>
<protein>
    <recommendedName>
        <fullName evidence="9">Carbohydrate sulfotransferase</fullName>
        <ecNumber evidence="9">2.8.2.-</ecNumber>
    </recommendedName>
</protein>
<evidence type="ECO:0000256" key="5">
    <source>
        <dbReference type="ARBA" id="ARBA00022989"/>
    </source>
</evidence>
<dbReference type="GO" id="GO:0016051">
    <property type="term" value="P:carbohydrate biosynthetic process"/>
    <property type="evidence" value="ECO:0007669"/>
    <property type="project" value="InterPro"/>
</dbReference>
<evidence type="ECO:0000256" key="9">
    <source>
        <dbReference type="RuleBase" id="RU364020"/>
    </source>
</evidence>
<gene>
    <name evidence="10" type="primary">EOG090X0C3N</name>
</gene>
<keyword evidence="9" id="KW-0735">Signal-anchor</keyword>
<dbReference type="EMBL" id="LR007597">
    <property type="protein sequence ID" value="SVE77216.1"/>
    <property type="molecule type" value="mRNA"/>
</dbReference>
<dbReference type="GO" id="GO:0008146">
    <property type="term" value="F:sulfotransferase activity"/>
    <property type="evidence" value="ECO:0007669"/>
    <property type="project" value="InterPro"/>
</dbReference>
<keyword evidence="3 9" id="KW-0808">Transferase</keyword>
<evidence type="ECO:0000256" key="4">
    <source>
        <dbReference type="ARBA" id="ARBA00022692"/>
    </source>
</evidence>
<comment type="similarity">
    <text evidence="2 9">Belongs to the sulfotransferase 2 family.</text>
</comment>
<dbReference type="PANTHER" id="PTHR12137">
    <property type="entry name" value="CARBOHYDRATE SULFOTRANSFERASE"/>
    <property type="match status" value="1"/>
</dbReference>
<evidence type="ECO:0000256" key="8">
    <source>
        <dbReference type="ARBA" id="ARBA00023180"/>
    </source>
</evidence>
<accession>A0A4Y7M9N9</accession>
<evidence type="ECO:0000313" key="10">
    <source>
        <dbReference type="EMBL" id="SVE77216.1"/>
    </source>
</evidence>
<evidence type="ECO:0000256" key="1">
    <source>
        <dbReference type="ARBA" id="ARBA00004323"/>
    </source>
</evidence>
<keyword evidence="5" id="KW-1133">Transmembrane helix</keyword>
<dbReference type="Pfam" id="PF03567">
    <property type="entry name" value="Sulfotransfer_2"/>
    <property type="match status" value="1"/>
</dbReference>
<keyword evidence="6 9" id="KW-0333">Golgi apparatus</keyword>
<keyword evidence="4" id="KW-0812">Transmembrane</keyword>
<dbReference type="InterPro" id="IPR036383">
    <property type="entry name" value="TSP1_rpt_sf"/>
</dbReference>
<proteinExistence type="evidence at transcript level"/>
<reference evidence="10" key="1">
    <citation type="submission" date="2018-08" db="EMBL/GenBank/DDBJ databases">
        <authorList>
            <person name="Cornetti L."/>
        </authorList>
    </citation>
    <scope>NUCLEOTIDE SEQUENCE</scope>
    <source>
        <strain evidence="10">US-AR</strain>
    </source>
</reference>
<keyword evidence="7" id="KW-0472">Membrane</keyword>
<evidence type="ECO:0000256" key="6">
    <source>
        <dbReference type="ARBA" id="ARBA00023034"/>
    </source>
</evidence>
<dbReference type="PANTHER" id="PTHR12137:SF54">
    <property type="entry name" value="CARBOHYDRATE SULFOTRANSFERASE"/>
    <property type="match status" value="1"/>
</dbReference>
<comment type="subcellular location">
    <subcellularLocation>
        <location evidence="1 9">Golgi apparatus membrane</location>
        <topology evidence="1 9">Single-pass type II membrane protein</topology>
    </subcellularLocation>
</comment>
<dbReference type="InterPro" id="IPR005331">
    <property type="entry name" value="Sulfotransferase"/>
</dbReference>
<dbReference type="AlphaFoldDB" id="A0A4Y7M9N9"/>
<organism evidence="10">
    <name type="scientific">Daphnia lumholtzi</name>
    <dbReference type="NCBI Taxonomy" id="42856"/>
    <lineage>
        <taxon>Eukaryota</taxon>
        <taxon>Metazoa</taxon>
        <taxon>Ecdysozoa</taxon>
        <taxon>Arthropoda</taxon>
        <taxon>Crustacea</taxon>
        <taxon>Branchiopoda</taxon>
        <taxon>Diplostraca</taxon>
        <taxon>Cladocera</taxon>
        <taxon>Anomopoda</taxon>
        <taxon>Daphniidae</taxon>
        <taxon>Daphnia</taxon>
    </lineage>
</organism>
<sequence length="415" mass="47744">MWCDGGNCVPTGRSVILQSVQGGWSDWKSKPCSSGCLHKSKGAIVSERECNNPKPSDVLHRCEGASVKATTCDDAKVCTGKSRLTPVEFATQQCAKFGQFVPFIDPKGTGMQAAYSDNSFPANAGTEKYLPEKSILVLETEQTQRKKLVKEVCTLSQKNPNLDSVIKNRTLLDHIIVDEEHRLLYCYVPKVACTNWKRLLMVLMGKANTTNPLAIVADDSHRLNVFRRLDNYTGEEIRYRLDHFMKFIFIRHPFERLVSAFRNKFGQNSSSSDYFRSRYGRQIVKQYRTNASEESLSRGHDVTFREFVQYIIDPRTVARANFNEHWRPMVDLCLPCTIQYNVIGKYESLMDDAWLVLEKANLNQKVSFPRSDRPSSTNSLVEEYTKHLTREELLHLYHIYEMDFRLFDYHSPGFD</sequence>
<keyword evidence="9" id="KW-0119">Carbohydrate metabolism</keyword>
<name>A0A4Y7M9N9_9CRUS</name>
<keyword evidence="8 9" id="KW-0325">Glycoprotein</keyword>
<dbReference type="EC" id="2.8.2.-" evidence="9"/>
<dbReference type="InterPro" id="IPR018011">
    <property type="entry name" value="Carb_sulfotrans_8-10"/>
</dbReference>
<evidence type="ECO:0000256" key="7">
    <source>
        <dbReference type="ARBA" id="ARBA00023136"/>
    </source>
</evidence>
<evidence type="ECO:0000256" key="3">
    <source>
        <dbReference type="ARBA" id="ARBA00022679"/>
    </source>
</evidence>